<keyword evidence="3" id="KW-1185">Reference proteome</keyword>
<dbReference type="InterPro" id="IPR036237">
    <property type="entry name" value="Xyl_isomerase-like_sf"/>
</dbReference>
<gene>
    <name evidence="2" type="ORF">D3P05_24110</name>
</gene>
<dbReference type="AlphaFoldDB" id="A0A418ZQ23"/>
<feature type="domain" description="Xylose isomerase-like TIM barrel" evidence="1">
    <location>
        <begin position="27"/>
        <end position="196"/>
    </location>
</feature>
<dbReference type="RefSeq" id="WP_170162198.1">
    <property type="nucleotide sequence ID" value="NZ_QZEW01000234.1"/>
</dbReference>
<organism evidence="2 3">
    <name type="scientific">Paracoccus siganidrum</name>
    <dbReference type="NCBI Taxonomy" id="1276757"/>
    <lineage>
        <taxon>Bacteria</taxon>
        <taxon>Pseudomonadati</taxon>
        <taxon>Pseudomonadota</taxon>
        <taxon>Alphaproteobacteria</taxon>
        <taxon>Rhodobacterales</taxon>
        <taxon>Paracoccaceae</taxon>
        <taxon>Paracoccus</taxon>
    </lineage>
</organism>
<accession>A0A418ZQ23</accession>
<reference evidence="3" key="1">
    <citation type="submission" date="2018-09" db="EMBL/GenBank/DDBJ databases">
        <title>Paracoccus onubensis nov. sp. a moderate halophilic bacterium isolated from Gruta de las Maravillas (Aracena, Spain).</title>
        <authorList>
            <person name="Jurado V."/>
            <person name="Gutierrez-Patricio S."/>
            <person name="Gonzalez-Pimentel J.L."/>
            <person name="Miller A.Z."/>
            <person name="Laiz L."/>
            <person name="Saiz-Jimenez C."/>
        </authorList>
    </citation>
    <scope>NUCLEOTIDE SEQUENCE [LARGE SCALE GENOMIC DNA]</scope>
    <source>
        <strain evidence="3">DSM 26381</strain>
    </source>
</reference>
<dbReference type="PANTHER" id="PTHR12110:SF48">
    <property type="entry name" value="BLL3656 PROTEIN"/>
    <property type="match status" value="1"/>
</dbReference>
<name>A0A418ZQ23_9RHOB</name>
<dbReference type="Proteomes" id="UP000283587">
    <property type="component" value="Unassembled WGS sequence"/>
</dbReference>
<evidence type="ECO:0000313" key="3">
    <source>
        <dbReference type="Proteomes" id="UP000283587"/>
    </source>
</evidence>
<feature type="non-terminal residue" evidence="2">
    <location>
        <position position="208"/>
    </location>
</feature>
<dbReference type="InterPro" id="IPR050312">
    <property type="entry name" value="IolE/XylAMocC-like"/>
</dbReference>
<sequence length="208" mass="21598">MSDLVMGYLTLGDMDPFDMVTAAGAGGFRAAGLRLTGHAPGDPWPFNPADPVHVARMRDVAAAAGVRLVNACTYRFTDASDPADYLPVLSACHALGIDTLICNSFGAPDAAIRNLASVAGLAAPLGIRLALEFIPVSEVRNIAEAQRIVQATGQTNIGLVVDALHLWRSGGGVADVLAADPARLFAVQLCDGPLEPPADLKAEMRGGR</sequence>
<protein>
    <submittedName>
        <fullName evidence="2">Sugar phosphate isomerase/epimerase</fullName>
    </submittedName>
</protein>
<comment type="caution">
    <text evidence="2">The sequence shown here is derived from an EMBL/GenBank/DDBJ whole genome shotgun (WGS) entry which is preliminary data.</text>
</comment>
<evidence type="ECO:0000313" key="2">
    <source>
        <dbReference type="EMBL" id="RJK97353.1"/>
    </source>
</evidence>
<dbReference type="Gene3D" id="3.20.20.150">
    <property type="entry name" value="Divalent-metal-dependent TIM barrel enzymes"/>
    <property type="match status" value="1"/>
</dbReference>
<keyword evidence="2" id="KW-0413">Isomerase</keyword>
<dbReference type="EMBL" id="QZEW01000234">
    <property type="protein sequence ID" value="RJK97353.1"/>
    <property type="molecule type" value="Genomic_DNA"/>
</dbReference>
<evidence type="ECO:0000259" key="1">
    <source>
        <dbReference type="Pfam" id="PF01261"/>
    </source>
</evidence>
<dbReference type="SUPFAM" id="SSF51658">
    <property type="entry name" value="Xylose isomerase-like"/>
    <property type="match status" value="1"/>
</dbReference>
<dbReference type="PANTHER" id="PTHR12110">
    <property type="entry name" value="HYDROXYPYRUVATE ISOMERASE"/>
    <property type="match status" value="1"/>
</dbReference>
<proteinExistence type="predicted"/>
<dbReference type="GO" id="GO:0016853">
    <property type="term" value="F:isomerase activity"/>
    <property type="evidence" value="ECO:0007669"/>
    <property type="project" value="UniProtKB-KW"/>
</dbReference>
<dbReference type="Pfam" id="PF01261">
    <property type="entry name" value="AP_endonuc_2"/>
    <property type="match status" value="1"/>
</dbReference>
<dbReference type="InterPro" id="IPR013022">
    <property type="entry name" value="Xyl_isomerase-like_TIM-brl"/>
</dbReference>